<feature type="domain" description="DUF7708" evidence="5">
    <location>
        <begin position="121"/>
        <end position="269"/>
    </location>
</feature>
<feature type="repeat" description="WD" evidence="3">
    <location>
        <begin position="1325"/>
        <end position="1356"/>
    </location>
</feature>
<keyword evidence="1 3" id="KW-0853">WD repeat</keyword>
<dbReference type="InterPro" id="IPR001680">
    <property type="entry name" value="WD40_rpt"/>
</dbReference>
<sequence length="1518" mass="170631">MPAESKRRKLDGAWQTSQSQIAASLNSTSRASASIALPSQPLQLQNAPVQSLPPPMVSNNPFRDRRQMMLDALVGLSPDDRRLVEEQLQPDGDYERDAAEVLALRSQNQTRKPNQWIASMRKIACQILQFAPVADVAINVKPEVLSLPWAGIRFLLMTAQKVHHQEESILKGIEIALDTTYLLNVYFDIYGRLDGTPTIGNLYHNMVKLYALILKFVAHARNTCEMNRWERIVHSLTGVVIPNFEIDHNGVLKTAEHHARAVDREVSEEQRAWVNEQLKALRKAQEEVSERIKGVQQLLDLNALQAAAGAAYDSMDYRNADDIGELHLCLAGTRVDIKRKILDWAITANDQRVFWLCGKAGTGKSTIARTVADELAKQGYLVGSFFFKRGRGELCRARSLFPTIARQMADFVPSISHEIAAASKGSPPVNERPLTTQFDTLIKGPLSGYGTGSATDIRVIVIDALDECEDWGAIGHAMTLWPSLRAQSSMNLRVFVTSRSDNKIGDKLSEMGHKDLQHERLEHWQSSTIEGDLRLFCHDELRRLREQSRKESSYDELEDDWPGESVVDKLVEISKPLFIAASTIFREASNDPRRQLREWVDRLNFTGSERLNCIYSGILEQASKVDPRWLGHLKRAIEPIVVLRAPLSIPALTDLLGDGDNMVVPNALKPLSSVIDFPSGKEVKSGSRATVRIYHESFRDFLVDPNLKDKSQFSIDKGKTHGILLTRCLDLLTNKLGRDVCKQKDPATERKDVSAEHVEKHLSESVQYACRYWVSHAVKSNETLEDGGKVDCSLRACFLHWTEAMAWLDKLGELIICLKKLQEAIDSQSSPKLHAFVADALRWVPASQNMISDAPLQTYLSAVASAPSNSVVRNSFRSEEEEFLQVWQPVATDWGFELQTLRGHSDYILSITPSIDGRRLVTIASDNTARLWDVESGTEEKSTEINSSGGSIPIFASAFPEEDIVVIAGSSGDYWRWNLEDDARPINIKLPGVAASVSVSPNGQYAAWGLDTGEIYIWDADNNSEEGAGQVLKGHNSPVWCLHFSSDSETLVSGSTDIWKWSPQAGHKMVYQVGADIERITISPNGKFVVFLSGTISVFHCTTHQVDQIKRNSRVYSLMVTPDSQKVLFGDWFGLYLYDFQTQQGPMKLGLGSRVTATTSSRDGKTIWAGYHNGRIIQLDLDLALKTPHHRTGPATLALSTDGRSLASWSYGNHLSVWNIETRICERRLTDHRLINHYMYYPRQILISSDSRFVVVACIYQPLFRNDSAVLIWDMDADELRELKDRPRYVTALALSPDNKTLLCGLRDGQIWAIDLERGLLREKFTGHTEIIYNIAISPDGQNFASASYDKTVRIWGPKSQTPLVLSSEETMYEACFSADGRMLYTWHSYKLYEWDIEKACIVRTLAEGPEYGSIPIDGHFVSSAFLPVVDRLAANEDNQPQTQADSSASTSSTSMFQDRQIWALDPTYQWITVNGRKMFKRPDLLRWYDWFSCGRTMTFPNEETGFTVLYFTGKDSF</sequence>
<dbReference type="InterPro" id="IPR015943">
    <property type="entry name" value="WD40/YVTN_repeat-like_dom_sf"/>
</dbReference>
<keyword evidence="8" id="KW-1185">Reference proteome</keyword>
<dbReference type="Pfam" id="PF24809">
    <property type="entry name" value="DUF7708"/>
    <property type="match status" value="1"/>
</dbReference>
<feature type="repeat" description="WD" evidence="3">
    <location>
        <begin position="1032"/>
        <end position="1057"/>
    </location>
</feature>
<dbReference type="PROSITE" id="PS50294">
    <property type="entry name" value="WD_REPEATS_REGION"/>
    <property type="match status" value="2"/>
</dbReference>
<dbReference type="SUPFAM" id="SSF101908">
    <property type="entry name" value="Putative isomerase YbhE"/>
    <property type="match status" value="1"/>
</dbReference>
<reference evidence="7" key="1">
    <citation type="journal article" date="2020" name="Stud. Mycol.">
        <title>101 Dothideomycetes genomes: a test case for predicting lifestyles and emergence of pathogens.</title>
        <authorList>
            <person name="Haridas S."/>
            <person name="Albert R."/>
            <person name="Binder M."/>
            <person name="Bloem J."/>
            <person name="Labutti K."/>
            <person name="Salamov A."/>
            <person name="Andreopoulos B."/>
            <person name="Baker S."/>
            <person name="Barry K."/>
            <person name="Bills G."/>
            <person name="Bluhm B."/>
            <person name="Cannon C."/>
            <person name="Castanera R."/>
            <person name="Culley D."/>
            <person name="Daum C."/>
            <person name="Ezra D."/>
            <person name="Gonzalez J."/>
            <person name="Henrissat B."/>
            <person name="Kuo A."/>
            <person name="Liang C."/>
            <person name="Lipzen A."/>
            <person name="Lutzoni F."/>
            <person name="Magnuson J."/>
            <person name="Mondo S."/>
            <person name="Nolan M."/>
            <person name="Ohm R."/>
            <person name="Pangilinan J."/>
            <person name="Park H.-J."/>
            <person name="Ramirez L."/>
            <person name="Alfaro M."/>
            <person name="Sun H."/>
            <person name="Tritt A."/>
            <person name="Yoshinaga Y."/>
            <person name="Zwiers L.-H."/>
            <person name="Turgeon B."/>
            <person name="Goodwin S."/>
            <person name="Spatafora J."/>
            <person name="Crous P."/>
            <person name="Grigoriev I."/>
        </authorList>
    </citation>
    <scope>NUCLEOTIDE SEQUENCE</scope>
    <source>
        <strain evidence="7">CBS 480.64</strain>
    </source>
</reference>
<dbReference type="InterPro" id="IPR011047">
    <property type="entry name" value="Quinoprotein_ADH-like_sf"/>
</dbReference>
<evidence type="ECO:0000256" key="2">
    <source>
        <dbReference type="ARBA" id="ARBA00022737"/>
    </source>
</evidence>
<dbReference type="InterPro" id="IPR056125">
    <property type="entry name" value="DUF7708"/>
</dbReference>
<name>A0A6A7BQT0_9PEZI</name>
<keyword evidence="7" id="KW-0378">Hydrolase</keyword>
<dbReference type="Gene3D" id="3.40.50.300">
    <property type="entry name" value="P-loop containing nucleotide triphosphate hydrolases"/>
    <property type="match status" value="1"/>
</dbReference>
<feature type="domain" description="Nephrocystin 3-like N-terminal" evidence="6">
    <location>
        <begin position="340"/>
        <end position="499"/>
    </location>
</feature>
<dbReference type="GO" id="GO:0006508">
    <property type="term" value="P:proteolysis"/>
    <property type="evidence" value="ECO:0007669"/>
    <property type="project" value="UniProtKB-KW"/>
</dbReference>
<dbReference type="GO" id="GO:0008233">
    <property type="term" value="F:peptidase activity"/>
    <property type="evidence" value="ECO:0007669"/>
    <property type="project" value="UniProtKB-KW"/>
</dbReference>
<dbReference type="Pfam" id="PF24883">
    <property type="entry name" value="NPHP3_N"/>
    <property type="match status" value="1"/>
</dbReference>
<dbReference type="PROSITE" id="PS00678">
    <property type="entry name" value="WD_REPEATS_1"/>
    <property type="match status" value="1"/>
</dbReference>
<organism evidence="7 8">
    <name type="scientific">Piedraia hortae CBS 480.64</name>
    <dbReference type="NCBI Taxonomy" id="1314780"/>
    <lineage>
        <taxon>Eukaryota</taxon>
        <taxon>Fungi</taxon>
        <taxon>Dikarya</taxon>
        <taxon>Ascomycota</taxon>
        <taxon>Pezizomycotina</taxon>
        <taxon>Dothideomycetes</taxon>
        <taxon>Dothideomycetidae</taxon>
        <taxon>Capnodiales</taxon>
        <taxon>Piedraiaceae</taxon>
        <taxon>Piedraia</taxon>
    </lineage>
</organism>
<dbReference type="OrthoDB" id="538223at2759"/>
<dbReference type="Pfam" id="PF00400">
    <property type="entry name" value="WD40"/>
    <property type="match status" value="3"/>
</dbReference>
<keyword evidence="7" id="KW-0645">Protease</keyword>
<dbReference type="InterPro" id="IPR019775">
    <property type="entry name" value="WD40_repeat_CS"/>
</dbReference>
<dbReference type="PANTHER" id="PTHR19848:SF8">
    <property type="entry name" value="F-BOX AND WD REPEAT DOMAIN CONTAINING 7"/>
    <property type="match status" value="1"/>
</dbReference>
<evidence type="ECO:0000313" key="7">
    <source>
        <dbReference type="EMBL" id="KAF2857247.1"/>
    </source>
</evidence>
<protein>
    <submittedName>
        <fullName evidence="7">Tricorn protease domain 2-containing protein</fullName>
    </submittedName>
</protein>
<evidence type="ECO:0000256" key="3">
    <source>
        <dbReference type="PROSITE-ProRule" id="PRU00221"/>
    </source>
</evidence>
<evidence type="ECO:0000313" key="8">
    <source>
        <dbReference type="Proteomes" id="UP000799421"/>
    </source>
</evidence>
<dbReference type="Proteomes" id="UP000799421">
    <property type="component" value="Unassembled WGS sequence"/>
</dbReference>
<gene>
    <name evidence="7" type="ORF">K470DRAFT_179526</name>
</gene>
<dbReference type="SUPFAM" id="SSF50998">
    <property type="entry name" value="Quinoprotein alcohol dehydrogenase-like"/>
    <property type="match status" value="1"/>
</dbReference>
<evidence type="ECO:0000259" key="5">
    <source>
        <dbReference type="Pfam" id="PF24809"/>
    </source>
</evidence>
<dbReference type="Gene3D" id="2.130.10.10">
    <property type="entry name" value="YVTN repeat-like/Quinoprotein amine dehydrogenase"/>
    <property type="match status" value="3"/>
</dbReference>
<keyword evidence="2" id="KW-0677">Repeat</keyword>
<dbReference type="InterPro" id="IPR027417">
    <property type="entry name" value="P-loop_NTPase"/>
</dbReference>
<dbReference type="PANTHER" id="PTHR19848">
    <property type="entry name" value="WD40 REPEAT PROTEIN"/>
    <property type="match status" value="1"/>
</dbReference>
<feature type="compositionally biased region" description="Polar residues" evidence="4">
    <location>
        <begin position="14"/>
        <end position="32"/>
    </location>
</feature>
<dbReference type="InterPro" id="IPR056884">
    <property type="entry name" value="NPHP3-like_N"/>
</dbReference>
<feature type="region of interest" description="Disordered" evidence="4">
    <location>
        <begin position="1"/>
        <end position="32"/>
    </location>
</feature>
<dbReference type="EMBL" id="MU006055">
    <property type="protein sequence ID" value="KAF2857247.1"/>
    <property type="molecule type" value="Genomic_DNA"/>
</dbReference>
<feature type="repeat" description="WD" evidence="3">
    <location>
        <begin position="901"/>
        <end position="942"/>
    </location>
</feature>
<accession>A0A6A7BQT0</accession>
<dbReference type="SUPFAM" id="SSF52540">
    <property type="entry name" value="P-loop containing nucleoside triphosphate hydrolases"/>
    <property type="match status" value="1"/>
</dbReference>
<evidence type="ECO:0000256" key="1">
    <source>
        <dbReference type="ARBA" id="ARBA00022574"/>
    </source>
</evidence>
<proteinExistence type="predicted"/>
<dbReference type="SMART" id="SM00320">
    <property type="entry name" value="WD40"/>
    <property type="match status" value="6"/>
</dbReference>
<dbReference type="PROSITE" id="PS50082">
    <property type="entry name" value="WD_REPEATS_2"/>
    <property type="match status" value="3"/>
</dbReference>
<evidence type="ECO:0000259" key="6">
    <source>
        <dbReference type="Pfam" id="PF24883"/>
    </source>
</evidence>
<evidence type="ECO:0000256" key="4">
    <source>
        <dbReference type="SAM" id="MobiDB-lite"/>
    </source>
</evidence>